<name>A0A9Q0GHA2_9ROSI</name>
<feature type="compositionally biased region" description="Low complexity" evidence="5">
    <location>
        <begin position="46"/>
        <end position="57"/>
    </location>
</feature>
<reference evidence="8" key="2">
    <citation type="journal article" date="2023" name="Plants (Basel)">
        <title>Annotation of the Turnera subulata (Passifloraceae) Draft Genome Reveals the S-Locus Evolved after the Divergence of Turneroideae from Passifloroideae in a Stepwise Manner.</title>
        <authorList>
            <person name="Henning P.M."/>
            <person name="Roalson E.H."/>
            <person name="Mir W."/>
            <person name="McCubbin A.G."/>
            <person name="Shore J.S."/>
        </authorList>
    </citation>
    <scope>NUCLEOTIDE SEQUENCE</scope>
    <source>
        <strain evidence="8">F60SS</strain>
    </source>
</reference>
<dbReference type="Gene3D" id="3.20.190.20">
    <property type="match status" value="1"/>
</dbReference>
<dbReference type="InterPro" id="IPR046449">
    <property type="entry name" value="DEGP_PDZ_sf"/>
</dbReference>
<evidence type="ECO:0000256" key="5">
    <source>
        <dbReference type="SAM" id="MobiDB-lite"/>
    </source>
</evidence>
<dbReference type="InterPro" id="IPR001940">
    <property type="entry name" value="Peptidase_S1C"/>
</dbReference>
<organism evidence="8 9">
    <name type="scientific">Turnera subulata</name>
    <dbReference type="NCBI Taxonomy" id="218843"/>
    <lineage>
        <taxon>Eukaryota</taxon>
        <taxon>Viridiplantae</taxon>
        <taxon>Streptophyta</taxon>
        <taxon>Embryophyta</taxon>
        <taxon>Tracheophyta</taxon>
        <taxon>Spermatophyta</taxon>
        <taxon>Magnoliopsida</taxon>
        <taxon>eudicotyledons</taxon>
        <taxon>Gunneridae</taxon>
        <taxon>Pentapetalae</taxon>
        <taxon>rosids</taxon>
        <taxon>fabids</taxon>
        <taxon>Malpighiales</taxon>
        <taxon>Passifloraceae</taxon>
        <taxon>Turnera</taxon>
    </lineage>
</organism>
<dbReference type="Pfam" id="PF13365">
    <property type="entry name" value="Trypsin_2"/>
    <property type="match status" value="1"/>
</dbReference>
<proteinExistence type="inferred from homology"/>
<dbReference type="GO" id="GO:0004252">
    <property type="term" value="F:serine-type endopeptidase activity"/>
    <property type="evidence" value="ECO:0007669"/>
    <property type="project" value="InterPro"/>
</dbReference>
<evidence type="ECO:0000259" key="6">
    <source>
        <dbReference type="Pfam" id="PF13180"/>
    </source>
</evidence>
<feature type="compositionally biased region" description="Basic residues" evidence="5">
    <location>
        <begin position="1"/>
        <end position="13"/>
    </location>
</feature>
<keyword evidence="4" id="KW-0720">Serine protease</keyword>
<dbReference type="PANTHER" id="PTHR45980:SF19">
    <property type="entry name" value="PEPTIDASE DO-RELATED"/>
    <property type="match status" value="1"/>
</dbReference>
<dbReference type="OrthoDB" id="4217619at2759"/>
<dbReference type="EMBL" id="JAKUCV010000498">
    <property type="protein sequence ID" value="KAJ4849761.1"/>
    <property type="molecule type" value="Genomic_DNA"/>
</dbReference>
<accession>A0A9Q0GHA2</accession>
<evidence type="ECO:0000256" key="1">
    <source>
        <dbReference type="ARBA" id="ARBA00010541"/>
    </source>
</evidence>
<evidence type="ECO:0000256" key="4">
    <source>
        <dbReference type="ARBA" id="ARBA00022825"/>
    </source>
</evidence>
<dbReference type="InterPro" id="IPR036034">
    <property type="entry name" value="PDZ_sf"/>
</dbReference>
<dbReference type="FunFam" id="2.40.10.10:FF:000131">
    <property type="entry name" value="Protease Do-like 9"/>
    <property type="match status" value="1"/>
</dbReference>
<dbReference type="PRINTS" id="PR00834">
    <property type="entry name" value="PROTEASES2C"/>
</dbReference>
<dbReference type="SUPFAM" id="SSF50156">
    <property type="entry name" value="PDZ domain-like"/>
    <property type="match status" value="1"/>
</dbReference>
<dbReference type="Pfam" id="PF13180">
    <property type="entry name" value="PDZ_2"/>
    <property type="match status" value="1"/>
</dbReference>
<evidence type="ECO:0000256" key="3">
    <source>
        <dbReference type="ARBA" id="ARBA00022801"/>
    </source>
</evidence>
<feature type="compositionally biased region" description="Low complexity" evidence="5">
    <location>
        <begin position="16"/>
        <end position="29"/>
    </location>
</feature>
<dbReference type="InterPro" id="IPR043504">
    <property type="entry name" value="Peptidase_S1_PA_chymotrypsin"/>
</dbReference>
<dbReference type="Proteomes" id="UP001141552">
    <property type="component" value="Unassembled WGS sequence"/>
</dbReference>
<dbReference type="PANTHER" id="PTHR45980">
    <property type="match status" value="1"/>
</dbReference>
<comment type="caution">
    <text evidence="8">The sequence shown here is derived from an EMBL/GenBank/DDBJ whole genome shotgun (WGS) entry which is preliminary data.</text>
</comment>
<dbReference type="Gene3D" id="2.30.42.10">
    <property type="match status" value="1"/>
</dbReference>
<dbReference type="GO" id="GO:0006508">
    <property type="term" value="P:proteolysis"/>
    <property type="evidence" value="ECO:0007669"/>
    <property type="project" value="UniProtKB-KW"/>
</dbReference>
<dbReference type="SUPFAM" id="SSF50494">
    <property type="entry name" value="Trypsin-like serine proteases"/>
    <property type="match status" value="1"/>
</dbReference>
<dbReference type="InterPro" id="IPR001478">
    <property type="entry name" value="PDZ"/>
</dbReference>
<dbReference type="FunFam" id="2.40.10.10:FF:000012">
    <property type="entry name" value="protease Do-like 9"/>
    <property type="match status" value="1"/>
</dbReference>
<keyword evidence="3" id="KW-0378">Hydrolase</keyword>
<feature type="domain" description="PDZ" evidence="6">
    <location>
        <begin position="326"/>
        <end position="427"/>
    </location>
</feature>
<feature type="compositionally biased region" description="Basic residues" evidence="5">
    <location>
        <begin position="65"/>
        <end position="74"/>
    </location>
</feature>
<sequence>MGDSKHKKRGRKPKTLDPTTTTTTTAPATDGDDDEEAFTVANVEITNASSTAAAVNNNHDDAGRRRGRPKKRSKHSPEKPGKPPPPLINGGGVGVGVGVGVGGGGGEIVESVARVVPAMDAVVKVFCVHTEPNFSLPWQRKRQYSSSSSGFVIGGRRVLTNAHSVEHYTQVKLKKRGSDTKYLATVLAIGTECDIALLTVSDDEFWEGVSPVDFGELPALQDAVTVVGYPIGGDTISVTSGVVSRIEILSYVHGSTELLGLQIDAAINSGNSGGPAFNDKGECVGIAFQSLKHDDAENIGYVIPTPVIKHFIHDYEKSGAYTGFPLLGIEWQKMENPDLRTAMGMKTDQKGVRIRRIDPTAPESKVLKPSDIILSFDGVDIANDGTVPFRHGERIGFSYLISQKYTGDSAAIKVLRNSETLNFDIKLSTHRRLIPPHVKGKPPSYYIIAGFVFTTVSVPYLRSEYGKEYEYEAPVKLLDKLLHSMPQSPDEQLVVVSQVLVADINIGYEDIVNTQVLAFNGKPVKNLKSLANMVENCNDEFLKFDLEYDQIVVLRTKTAKEATVDILTTHCIPSAMSEDLKP</sequence>
<gene>
    <name evidence="8" type="primary">DEGP9_3</name>
    <name evidence="8" type="ORF">Tsubulata_048281</name>
</gene>
<feature type="region of interest" description="Disordered" evidence="5">
    <location>
        <begin position="1"/>
        <end position="92"/>
    </location>
</feature>
<protein>
    <submittedName>
        <fullName evidence="8">Protease Do-like 9</fullName>
    </submittedName>
</protein>
<evidence type="ECO:0000313" key="9">
    <source>
        <dbReference type="Proteomes" id="UP001141552"/>
    </source>
</evidence>
<dbReference type="InterPro" id="IPR041517">
    <property type="entry name" value="DEGP_PDZ"/>
</dbReference>
<comment type="similarity">
    <text evidence="1">Belongs to the peptidase S1C family.</text>
</comment>
<dbReference type="AlphaFoldDB" id="A0A9Q0GHA2"/>
<keyword evidence="9" id="KW-1185">Reference proteome</keyword>
<dbReference type="Gene3D" id="2.40.10.10">
    <property type="entry name" value="Trypsin-like serine proteases"/>
    <property type="match status" value="2"/>
</dbReference>
<feature type="domain" description="Protease Do-like PDZ" evidence="7">
    <location>
        <begin position="434"/>
        <end position="579"/>
    </location>
</feature>
<reference evidence="8" key="1">
    <citation type="submission" date="2022-02" db="EMBL/GenBank/DDBJ databases">
        <authorList>
            <person name="Henning P.M."/>
            <person name="McCubbin A.G."/>
            <person name="Shore J.S."/>
        </authorList>
    </citation>
    <scope>NUCLEOTIDE SEQUENCE</scope>
    <source>
        <strain evidence="8">F60SS</strain>
        <tissue evidence="8">Leaves</tissue>
    </source>
</reference>
<dbReference type="Pfam" id="PF17815">
    <property type="entry name" value="PDZ_3"/>
    <property type="match status" value="1"/>
</dbReference>
<dbReference type="InterPro" id="IPR009003">
    <property type="entry name" value="Peptidase_S1_PA"/>
</dbReference>
<evidence type="ECO:0000313" key="8">
    <source>
        <dbReference type="EMBL" id="KAJ4849761.1"/>
    </source>
</evidence>
<evidence type="ECO:0000259" key="7">
    <source>
        <dbReference type="Pfam" id="PF17815"/>
    </source>
</evidence>
<keyword evidence="2 8" id="KW-0645">Protease</keyword>
<evidence type="ECO:0000256" key="2">
    <source>
        <dbReference type="ARBA" id="ARBA00022670"/>
    </source>
</evidence>